<evidence type="ECO:0000256" key="5">
    <source>
        <dbReference type="ARBA" id="ARBA00022989"/>
    </source>
</evidence>
<dbReference type="PANTHER" id="PTHR42810:SF2">
    <property type="entry name" value="PURINE PERMEASE C1399.01C-RELATED"/>
    <property type="match status" value="1"/>
</dbReference>
<feature type="region of interest" description="Disordered" evidence="7">
    <location>
        <begin position="1"/>
        <end position="28"/>
    </location>
</feature>
<protein>
    <recommendedName>
        <fullName evidence="11">Xanthine/uracil permease</fullName>
    </recommendedName>
</protein>
<keyword evidence="5 8" id="KW-1133">Transmembrane helix</keyword>
<feature type="transmembrane region" description="Helical" evidence="8">
    <location>
        <begin position="217"/>
        <end position="237"/>
    </location>
</feature>
<feature type="transmembrane region" description="Helical" evidence="8">
    <location>
        <begin position="323"/>
        <end position="346"/>
    </location>
</feature>
<comment type="subcellular location">
    <subcellularLocation>
        <location evidence="1">Membrane</location>
        <topology evidence="1">Multi-pass membrane protein</topology>
    </subcellularLocation>
</comment>
<feature type="transmembrane region" description="Helical" evidence="8">
    <location>
        <begin position="404"/>
        <end position="427"/>
    </location>
</feature>
<proteinExistence type="inferred from homology"/>
<feature type="transmembrane region" description="Helical" evidence="8">
    <location>
        <begin position="172"/>
        <end position="205"/>
    </location>
</feature>
<evidence type="ECO:0000256" key="3">
    <source>
        <dbReference type="ARBA" id="ARBA00022448"/>
    </source>
</evidence>
<feature type="transmembrane region" description="Helical" evidence="8">
    <location>
        <begin position="243"/>
        <end position="267"/>
    </location>
</feature>
<evidence type="ECO:0000256" key="8">
    <source>
        <dbReference type="SAM" id="Phobius"/>
    </source>
</evidence>
<evidence type="ECO:0000256" key="6">
    <source>
        <dbReference type="ARBA" id="ARBA00023136"/>
    </source>
</evidence>
<organism evidence="9 10">
    <name type="scientific">Paracraurococcus ruber</name>
    <dbReference type="NCBI Taxonomy" id="77675"/>
    <lineage>
        <taxon>Bacteria</taxon>
        <taxon>Pseudomonadati</taxon>
        <taxon>Pseudomonadota</taxon>
        <taxon>Alphaproteobacteria</taxon>
        <taxon>Acetobacterales</taxon>
        <taxon>Roseomonadaceae</taxon>
        <taxon>Paracraurococcus</taxon>
    </lineage>
</organism>
<evidence type="ECO:0000256" key="4">
    <source>
        <dbReference type="ARBA" id="ARBA00022692"/>
    </source>
</evidence>
<keyword evidence="10" id="KW-1185">Reference proteome</keyword>
<dbReference type="NCBIfam" id="NF037981">
    <property type="entry name" value="NCS2_1"/>
    <property type="match status" value="1"/>
</dbReference>
<feature type="transmembrane region" description="Helical" evidence="8">
    <location>
        <begin position="366"/>
        <end position="384"/>
    </location>
</feature>
<evidence type="ECO:0000313" key="9">
    <source>
        <dbReference type="EMBL" id="MBK1661613.1"/>
    </source>
</evidence>
<evidence type="ECO:0000313" key="10">
    <source>
        <dbReference type="Proteomes" id="UP000697995"/>
    </source>
</evidence>
<gene>
    <name evidence="9" type="ORF">CKO45_25735</name>
</gene>
<comment type="similarity">
    <text evidence="2">Belongs to the nucleobase:cation symporter-2 (NCS2) (TC 2.A.40) family.</text>
</comment>
<feature type="transmembrane region" description="Helical" evidence="8">
    <location>
        <begin position="463"/>
        <end position="482"/>
    </location>
</feature>
<accession>A0ABS1D419</accession>
<dbReference type="EMBL" id="NRSG01000335">
    <property type="protein sequence ID" value="MBK1661613.1"/>
    <property type="molecule type" value="Genomic_DNA"/>
</dbReference>
<dbReference type="Pfam" id="PF00860">
    <property type="entry name" value="Xan_ur_permease"/>
    <property type="match status" value="1"/>
</dbReference>
<comment type="caution">
    <text evidence="9">The sequence shown here is derived from an EMBL/GenBank/DDBJ whole genome shotgun (WGS) entry which is preliminary data.</text>
</comment>
<evidence type="ECO:0000256" key="2">
    <source>
        <dbReference type="ARBA" id="ARBA00008821"/>
    </source>
</evidence>
<feature type="transmembrane region" description="Helical" evidence="8">
    <location>
        <begin position="274"/>
        <end position="291"/>
    </location>
</feature>
<evidence type="ECO:0008006" key="11">
    <source>
        <dbReference type="Google" id="ProtNLM"/>
    </source>
</evidence>
<dbReference type="InterPro" id="IPR006043">
    <property type="entry name" value="NCS2"/>
</dbReference>
<sequence>MRMHSPLPAPRQACRRRRATPDRRRLARAPGLVAWTQGRGGAAWHARTDALARSVGGETLPMILRDGPLERFLGRSRDRRMQRPPGLAFWLDGEPPFPVALGLALQHLAVQSVYFVLPAAVGAAVTQDPAQVTRFLSLSILAAALWQALQIITRGPSGSGYPIPGTHTAALLGAYLVAAQAGSGFGGIGALVLLVGIASVALTFVLQRMRVFIPNEVAGVVVFLIGVALITLGTQQLGLQSLAAAPSGAAVAVVLASLAVMVVAALSRTAAARFAVIIGALVGVALALLLGETPAGAAQVLAGSPWLALPEPWLPDPGAVTPAALLAALLALVAMKATAAGSIVVIQRAADAGWTRPDAPPLRRGLLANGVAVAAAGLFGGAAPGPNTAALGLSIATGTLARRIVWLGVPLLVVLALCPKLVALFVLMPGPVKAAMLFYVSGFIMAQGCQLVTARLLDTRRTLIVAFGLTAGIAVAVAPQVFQQVLPALASPLAFGAMVAFLANLVTLPLVAQRAERRLAPGPGAAREAAEWFAGLAGAWGLKPGTARAAEHALGELAELLAGRGVTEIGLSARRAEDRVELALAWQGAPLPERARSVRPEDLLGPLEAQERFAVWLATRDAQSVTQSAVADGQMLRLVFED</sequence>
<evidence type="ECO:0000256" key="1">
    <source>
        <dbReference type="ARBA" id="ARBA00004141"/>
    </source>
</evidence>
<dbReference type="Proteomes" id="UP000697995">
    <property type="component" value="Unassembled WGS sequence"/>
</dbReference>
<evidence type="ECO:0000256" key="7">
    <source>
        <dbReference type="SAM" id="MobiDB-lite"/>
    </source>
</evidence>
<feature type="transmembrane region" description="Helical" evidence="8">
    <location>
        <begin position="488"/>
        <end position="511"/>
    </location>
</feature>
<dbReference type="PANTHER" id="PTHR42810">
    <property type="entry name" value="PURINE PERMEASE C1399.01C-RELATED"/>
    <property type="match status" value="1"/>
</dbReference>
<keyword evidence="4 8" id="KW-0812">Transmembrane</keyword>
<reference evidence="9 10" key="1">
    <citation type="journal article" date="2020" name="Microorganisms">
        <title>Osmotic Adaptation and Compatible Solute Biosynthesis of Phototrophic Bacteria as Revealed from Genome Analyses.</title>
        <authorList>
            <person name="Imhoff J.F."/>
            <person name="Rahn T."/>
            <person name="Kunzel S."/>
            <person name="Keller A."/>
            <person name="Neulinger S.C."/>
        </authorList>
    </citation>
    <scope>NUCLEOTIDE SEQUENCE [LARGE SCALE GENOMIC DNA]</scope>
    <source>
        <strain evidence="9 10">DSM 15382</strain>
    </source>
</reference>
<keyword evidence="3" id="KW-0813">Transport</keyword>
<name>A0ABS1D419_9PROT</name>
<keyword evidence="6 8" id="KW-0472">Membrane</keyword>